<protein>
    <submittedName>
        <fullName evidence="5">3-oxoacyl-ACP synthase</fullName>
    </submittedName>
</protein>
<accession>A0A511CNI6</accession>
<reference evidence="5 6" key="1">
    <citation type="submission" date="2019-07" db="EMBL/GenBank/DDBJ databases">
        <title>Whole genome shotgun sequence of Flavobacterium glycines NBRC 105008.</title>
        <authorList>
            <person name="Hosoyama A."/>
            <person name="Uohara A."/>
            <person name="Ohji S."/>
            <person name="Ichikawa N."/>
        </authorList>
    </citation>
    <scope>NUCLEOTIDE SEQUENCE [LARGE SCALE GENOMIC DNA]</scope>
    <source>
        <strain evidence="5 6">NBRC 105008</strain>
    </source>
</reference>
<dbReference type="Proteomes" id="UP000321579">
    <property type="component" value="Unassembled WGS sequence"/>
</dbReference>
<dbReference type="PANTHER" id="PTHR34069:SF2">
    <property type="entry name" value="BETA-KETOACYL-[ACYL-CARRIER-PROTEIN] SYNTHASE III"/>
    <property type="match status" value="1"/>
</dbReference>
<gene>
    <name evidence="5" type="primary">fabH1</name>
    <name evidence="5" type="ORF">FGL01_26470</name>
</gene>
<keyword evidence="2" id="KW-0012">Acyltransferase</keyword>
<organism evidence="5 6">
    <name type="scientific">Flavobacterium glycines</name>
    <dbReference type="NCBI Taxonomy" id="551990"/>
    <lineage>
        <taxon>Bacteria</taxon>
        <taxon>Pseudomonadati</taxon>
        <taxon>Bacteroidota</taxon>
        <taxon>Flavobacteriia</taxon>
        <taxon>Flavobacteriales</taxon>
        <taxon>Flavobacteriaceae</taxon>
        <taxon>Flavobacterium</taxon>
    </lineage>
</organism>
<evidence type="ECO:0000256" key="2">
    <source>
        <dbReference type="ARBA" id="ARBA00023315"/>
    </source>
</evidence>
<evidence type="ECO:0000256" key="1">
    <source>
        <dbReference type="ARBA" id="ARBA00022679"/>
    </source>
</evidence>
<evidence type="ECO:0000259" key="4">
    <source>
        <dbReference type="Pfam" id="PF08545"/>
    </source>
</evidence>
<dbReference type="Pfam" id="PF08541">
    <property type="entry name" value="ACP_syn_III_C"/>
    <property type="match status" value="1"/>
</dbReference>
<dbReference type="CDD" id="cd00830">
    <property type="entry name" value="KAS_III"/>
    <property type="match status" value="1"/>
</dbReference>
<dbReference type="GO" id="GO:0004315">
    <property type="term" value="F:3-oxoacyl-[acyl-carrier-protein] synthase activity"/>
    <property type="evidence" value="ECO:0007669"/>
    <property type="project" value="InterPro"/>
</dbReference>
<dbReference type="Pfam" id="PF08545">
    <property type="entry name" value="ACP_syn_III"/>
    <property type="match status" value="1"/>
</dbReference>
<keyword evidence="1" id="KW-0808">Transferase</keyword>
<dbReference type="PANTHER" id="PTHR34069">
    <property type="entry name" value="3-OXOACYL-[ACYL-CARRIER-PROTEIN] SYNTHASE 3"/>
    <property type="match status" value="1"/>
</dbReference>
<feature type="domain" description="Beta-ketoacyl-[acyl-carrier-protein] synthase III C-terminal" evidence="3">
    <location>
        <begin position="258"/>
        <end position="356"/>
    </location>
</feature>
<proteinExistence type="predicted"/>
<dbReference type="SUPFAM" id="SSF53901">
    <property type="entry name" value="Thiolase-like"/>
    <property type="match status" value="1"/>
</dbReference>
<sequence>MENNLMKIKITGTGSYIPERIISDKYFELHQFLNDDGTPIKQSNEVIIKKFKAITGIEERRYSESHHNTSDLAFFASQKAIENSGIDPETLDYIIFAHNFGDVKFGQNQSDMIPSLASRVKHKLGIKNPKCVAYDLIFGCPGWVEGVLQANAFIKSGMAKKCLVIGAETLSRVVDDHDRDSMIYSDGAGATVIEASDDETGMLSYETASFTEEEVGFLFNGKSYHPGLDQNINYIKMYGRKIYEFALSNVPTAMKSCLDKSGIAIDDVKKILIHQANEKMDEAIVDRFYKLYDKEAPADIMPMSIHDLGNSSVATVPTLFDLILNKKIEGHEINKGDILIFASVGAGMNINAFVYRF</sequence>
<evidence type="ECO:0000259" key="3">
    <source>
        <dbReference type="Pfam" id="PF08541"/>
    </source>
</evidence>
<dbReference type="InterPro" id="IPR013747">
    <property type="entry name" value="ACP_syn_III_C"/>
</dbReference>
<dbReference type="InterPro" id="IPR013751">
    <property type="entry name" value="ACP_syn_III_N"/>
</dbReference>
<evidence type="ECO:0000313" key="6">
    <source>
        <dbReference type="Proteomes" id="UP000321579"/>
    </source>
</evidence>
<feature type="domain" description="Beta-ketoacyl-[acyl-carrier-protein] synthase III N-terminal" evidence="4">
    <location>
        <begin position="134"/>
        <end position="207"/>
    </location>
</feature>
<name>A0A511CNI6_9FLAO</name>
<dbReference type="GO" id="GO:0044550">
    <property type="term" value="P:secondary metabolite biosynthetic process"/>
    <property type="evidence" value="ECO:0007669"/>
    <property type="project" value="TreeGrafter"/>
</dbReference>
<evidence type="ECO:0000313" key="5">
    <source>
        <dbReference type="EMBL" id="GEL11908.1"/>
    </source>
</evidence>
<dbReference type="InterPro" id="IPR016039">
    <property type="entry name" value="Thiolase-like"/>
</dbReference>
<dbReference type="EMBL" id="BJVF01000007">
    <property type="protein sequence ID" value="GEL11908.1"/>
    <property type="molecule type" value="Genomic_DNA"/>
</dbReference>
<dbReference type="AlphaFoldDB" id="A0A511CNI6"/>
<dbReference type="Gene3D" id="3.40.47.10">
    <property type="match status" value="2"/>
</dbReference>
<dbReference type="GO" id="GO:0006633">
    <property type="term" value="P:fatty acid biosynthetic process"/>
    <property type="evidence" value="ECO:0007669"/>
    <property type="project" value="InterPro"/>
</dbReference>
<comment type="caution">
    <text evidence="5">The sequence shown here is derived from an EMBL/GenBank/DDBJ whole genome shotgun (WGS) entry which is preliminary data.</text>
</comment>